<gene>
    <name evidence="2" type="ORF">G7Y89_g15452</name>
</gene>
<evidence type="ECO:0000259" key="1">
    <source>
        <dbReference type="Pfam" id="PF26176"/>
    </source>
</evidence>
<evidence type="ECO:0000313" key="3">
    <source>
        <dbReference type="Proteomes" id="UP000566819"/>
    </source>
</evidence>
<sequence length="127" mass="15042">MNNQYESMEELLASDDWLTPSEPFWYRGKNGFKRKDHLRQHIRNYHHIKDVRINEDEPDSYDCPFEGCDRVGVNGFSDKKLMKLHLKKDHISPFQCPQPGCNRIGTNGWQRQIDMLKHMKKAHATSQ</sequence>
<dbReference type="OrthoDB" id="2687452at2759"/>
<dbReference type="Pfam" id="PF26176">
    <property type="entry name" value="zf_C2H2_17_2"/>
    <property type="match status" value="1"/>
</dbReference>
<proteinExistence type="predicted"/>
<dbReference type="Proteomes" id="UP000566819">
    <property type="component" value="Unassembled WGS sequence"/>
</dbReference>
<evidence type="ECO:0000313" key="2">
    <source>
        <dbReference type="EMBL" id="KAF4613434.1"/>
    </source>
</evidence>
<keyword evidence="3" id="KW-1185">Reference proteome</keyword>
<comment type="caution">
    <text evidence="2">The sequence shown here is derived from an EMBL/GenBank/DDBJ whole genome shotgun (WGS) entry which is preliminary data.</text>
</comment>
<organism evidence="2 3">
    <name type="scientific">Cudoniella acicularis</name>
    <dbReference type="NCBI Taxonomy" id="354080"/>
    <lineage>
        <taxon>Eukaryota</taxon>
        <taxon>Fungi</taxon>
        <taxon>Dikarya</taxon>
        <taxon>Ascomycota</taxon>
        <taxon>Pezizomycotina</taxon>
        <taxon>Leotiomycetes</taxon>
        <taxon>Helotiales</taxon>
        <taxon>Tricladiaceae</taxon>
        <taxon>Cudoniella</taxon>
    </lineage>
</organism>
<name>A0A8H4QM59_9HELO</name>
<dbReference type="AlphaFoldDB" id="A0A8H4QM59"/>
<protein>
    <recommendedName>
        <fullName evidence="1">C2H2-domain containing protein second zinc finger domain-containing protein</fullName>
    </recommendedName>
</protein>
<reference evidence="2 3" key="1">
    <citation type="submission" date="2020-03" db="EMBL/GenBank/DDBJ databases">
        <title>Draft Genome Sequence of Cudoniella acicularis.</title>
        <authorList>
            <person name="Buettner E."/>
            <person name="Kellner H."/>
        </authorList>
    </citation>
    <scope>NUCLEOTIDE SEQUENCE [LARGE SCALE GENOMIC DNA]</scope>
    <source>
        <strain evidence="2 3">DSM 108380</strain>
    </source>
</reference>
<dbReference type="EMBL" id="JAAMPI010002416">
    <property type="protein sequence ID" value="KAF4613434.1"/>
    <property type="molecule type" value="Genomic_DNA"/>
</dbReference>
<dbReference type="InterPro" id="IPR059095">
    <property type="entry name" value="Znf_C2H2_17_2nd"/>
</dbReference>
<feature type="domain" description="C2H2-domain containing protein second zinc finger" evidence="1">
    <location>
        <begin position="93"/>
        <end position="123"/>
    </location>
</feature>
<accession>A0A8H4QM59</accession>